<dbReference type="GeneID" id="16998089"/>
<dbReference type="EMBL" id="AP006502">
    <property type="protein sequence ID" value="BAM83426.1"/>
    <property type="molecule type" value="Genomic_DNA"/>
</dbReference>
<evidence type="ECO:0000313" key="2">
    <source>
        <dbReference type="Proteomes" id="UP000007014"/>
    </source>
</evidence>
<dbReference type="KEGG" id="cme:CYME_CMT499C"/>
<dbReference type="OrthoDB" id="5719at2759"/>
<name>M1UXZ1_CYAM1</name>
<dbReference type="HOGENOM" id="CLU_1417010_0_0_1"/>
<organism evidence="1 2">
    <name type="scientific">Cyanidioschyzon merolae (strain NIES-3377 / 10D)</name>
    <name type="common">Unicellular red alga</name>
    <dbReference type="NCBI Taxonomy" id="280699"/>
    <lineage>
        <taxon>Eukaryota</taxon>
        <taxon>Rhodophyta</taxon>
        <taxon>Bangiophyceae</taxon>
        <taxon>Cyanidiales</taxon>
        <taxon>Cyanidiaceae</taxon>
        <taxon>Cyanidioschyzon</taxon>
    </lineage>
</organism>
<sequence>MACSPGSKSAQLLLYQCQALPTLRPASTTAALLGYRHRRGSAAASGTFCRTEHAKRFVLCRKVRSTRRRTSGALLCRALLAIGIQELASAFAGGSIGVLGTLLTLELAQTRARERMQCPYCSGRGKLVCGQCLALGTLPNRKSPDGTVPCRLCGRSGYVPCNHCEGTGRLFQEEVERAALQTYEQEWLGREP</sequence>
<protein>
    <submittedName>
        <fullName evidence="1">Uncharacterized protein</fullName>
    </submittedName>
</protein>
<reference evidence="1 2" key="1">
    <citation type="journal article" date="2004" name="Nature">
        <title>Genome sequence of the ultrasmall unicellular red alga Cyanidioschyzon merolae 10D.</title>
        <authorList>
            <person name="Matsuzaki M."/>
            <person name="Misumi O."/>
            <person name="Shin-i T."/>
            <person name="Maruyama S."/>
            <person name="Takahara M."/>
            <person name="Miyagishima S."/>
            <person name="Mori T."/>
            <person name="Nishida K."/>
            <person name="Yagisawa F."/>
            <person name="Nishida K."/>
            <person name="Yoshida Y."/>
            <person name="Nishimura Y."/>
            <person name="Nakao S."/>
            <person name="Kobayashi T."/>
            <person name="Momoyama Y."/>
            <person name="Higashiyama T."/>
            <person name="Minoda A."/>
            <person name="Sano M."/>
            <person name="Nomoto H."/>
            <person name="Oishi K."/>
            <person name="Hayashi H."/>
            <person name="Ohta F."/>
            <person name="Nishizaka S."/>
            <person name="Haga S."/>
            <person name="Miura S."/>
            <person name="Morishita T."/>
            <person name="Kabeya Y."/>
            <person name="Terasawa K."/>
            <person name="Suzuki Y."/>
            <person name="Ishii Y."/>
            <person name="Asakawa S."/>
            <person name="Takano H."/>
            <person name="Ohta N."/>
            <person name="Kuroiwa H."/>
            <person name="Tanaka K."/>
            <person name="Shimizu N."/>
            <person name="Sugano S."/>
            <person name="Sato N."/>
            <person name="Nozaki H."/>
            <person name="Ogasawara N."/>
            <person name="Kohara Y."/>
            <person name="Kuroiwa T."/>
        </authorList>
    </citation>
    <scope>NUCLEOTIDE SEQUENCE [LARGE SCALE GENOMIC DNA]</scope>
    <source>
        <strain evidence="1 2">10D</strain>
    </source>
</reference>
<proteinExistence type="predicted"/>
<gene>
    <name evidence="1" type="ORF">CYME_CMT499C</name>
</gene>
<evidence type="ECO:0000313" key="1">
    <source>
        <dbReference type="EMBL" id="BAM83426.1"/>
    </source>
</evidence>
<dbReference type="AlphaFoldDB" id="M1UXZ1"/>
<dbReference type="Proteomes" id="UP000007014">
    <property type="component" value="Chromosome 20"/>
</dbReference>
<reference evidence="1 2" key="2">
    <citation type="journal article" date="2007" name="BMC Biol.">
        <title>A 100%-complete sequence reveals unusually simple genomic features in the hot-spring red alga Cyanidioschyzon merolae.</title>
        <authorList>
            <person name="Nozaki H."/>
            <person name="Takano H."/>
            <person name="Misumi O."/>
            <person name="Terasawa K."/>
            <person name="Matsuzaki M."/>
            <person name="Maruyama S."/>
            <person name="Nishida K."/>
            <person name="Yagisawa F."/>
            <person name="Yoshida Y."/>
            <person name="Fujiwara T."/>
            <person name="Takio S."/>
            <person name="Tamura K."/>
            <person name="Chung S.J."/>
            <person name="Nakamura S."/>
            <person name="Kuroiwa H."/>
            <person name="Tanaka K."/>
            <person name="Sato N."/>
            <person name="Kuroiwa T."/>
        </authorList>
    </citation>
    <scope>NUCLEOTIDE SEQUENCE [LARGE SCALE GENOMIC DNA]</scope>
    <source>
        <strain evidence="1 2">10D</strain>
    </source>
</reference>
<accession>M1UXZ1</accession>
<dbReference type="RefSeq" id="XP_005539462.1">
    <property type="nucleotide sequence ID" value="XM_005539405.1"/>
</dbReference>
<keyword evidence="2" id="KW-1185">Reference proteome</keyword>
<dbReference type="Gramene" id="CMT499CT">
    <property type="protein sequence ID" value="CMT499CT"/>
    <property type="gene ID" value="CMT499C"/>
</dbReference>